<keyword evidence="4" id="KW-0732">Signal</keyword>
<comment type="caution">
    <text evidence="8">The sequence shown here is derived from an EMBL/GenBank/DDBJ whole genome shotgun (WGS) entry which is preliminary data.</text>
</comment>
<sequence length="558" mass="61043">MTIFRKDRLLSALLFAPAMALGETGAQPLNDQILRQFDTQRHERAAAEQAQRLETLREDAAEPASRAPQRVEQGDGECWPVSAVRVQDNQLLDTAALQGVLQPWVAPCSGVDDINQMLLALTGAYVKAGYIAARPYIVRMPAADGELVIAMLEGFIESIEIADGSDDLALGSAFPGMIGRPLKLTDVESGLDQLNRLRSVDLILDIAPGEQVGGTRIVLRPQGTHKSWTLGTGLNNRGSDASGRHQAQLSLSLDNPFRLNDSLAASYANSLDGGSGRSRQGGMFYEIPYGRWTLNASASRFESRAPLPNRHEVAQSLDSYGLKLDRSLWRNQTTLLNGHLRLDQTRTDLLFDGTTVRNGRTTLSVASVGLNLTHLGDSVWSGALGYSRGQGWLGGDRTPLRHDAPQPHFEKYRGTVTRRSLFDLLDRRWAWSSELDMQYSPDPLPSLEQMRLAGSASVRGYRLDSQPVSKGATLRNTLSTSQLLAQGLYLTPQAGLDSGWGRHTYNQVETQHAIGLSAGATLSWADGQITLDYQRGLHRRASASPEPGFWTFGLSQVF</sequence>
<dbReference type="RefSeq" id="WP_185795053.1">
    <property type="nucleotide sequence ID" value="NZ_JACMYH010000005.1"/>
</dbReference>
<gene>
    <name evidence="8" type="ORF">H7993_16745</name>
</gene>
<dbReference type="InterPro" id="IPR035251">
    <property type="entry name" value="ShlB_POTRA"/>
</dbReference>
<dbReference type="EMBL" id="JACMYH010000005">
    <property type="protein sequence ID" value="MBC2680047.1"/>
    <property type="molecule type" value="Genomic_DNA"/>
</dbReference>
<keyword evidence="9" id="KW-1185">Reference proteome</keyword>
<dbReference type="Pfam" id="PF08479">
    <property type="entry name" value="POTRA_2"/>
    <property type="match status" value="1"/>
</dbReference>
<feature type="signal peptide" evidence="4">
    <location>
        <begin position="1"/>
        <end position="20"/>
    </location>
</feature>
<dbReference type="Proteomes" id="UP000546173">
    <property type="component" value="Unassembled WGS sequence"/>
</dbReference>
<dbReference type="InterPro" id="IPR027282">
    <property type="entry name" value="TPS"/>
</dbReference>
<keyword evidence="2" id="KW-0812">Transmembrane</keyword>
<dbReference type="InterPro" id="IPR013686">
    <property type="entry name" value="Polypept-transport_assoc_ShlB"/>
</dbReference>
<dbReference type="GO" id="GO:0008320">
    <property type="term" value="F:protein transmembrane transporter activity"/>
    <property type="evidence" value="ECO:0007669"/>
    <property type="project" value="TreeGrafter"/>
</dbReference>
<dbReference type="GO" id="GO:0046819">
    <property type="term" value="P:protein secretion by the type V secretion system"/>
    <property type="evidence" value="ECO:0007669"/>
    <property type="project" value="TreeGrafter"/>
</dbReference>
<dbReference type="PANTHER" id="PTHR34597:SF3">
    <property type="entry name" value="OUTER MEMBRANE TRANSPORTER CDIB"/>
    <property type="match status" value="1"/>
</dbReference>
<proteinExistence type="predicted"/>
<keyword evidence="1" id="KW-0472">Membrane</keyword>
<organism evidence="8 9">
    <name type="scientific">Pseudomonas baltica</name>
    <dbReference type="NCBI Taxonomy" id="2762576"/>
    <lineage>
        <taxon>Bacteria</taxon>
        <taxon>Pseudomonadati</taxon>
        <taxon>Pseudomonadota</taxon>
        <taxon>Gammaproteobacteria</taxon>
        <taxon>Pseudomonadales</taxon>
        <taxon>Pseudomonadaceae</taxon>
        <taxon>Pseudomonas</taxon>
    </lineage>
</organism>
<evidence type="ECO:0000259" key="5">
    <source>
        <dbReference type="Pfam" id="PF03865"/>
    </source>
</evidence>
<dbReference type="Gene3D" id="2.40.160.50">
    <property type="entry name" value="membrane protein fhac: a member of the omp85/tpsb transporter family"/>
    <property type="match status" value="1"/>
</dbReference>
<dbReference type="GO" id="GO:0098046">
    <property type="term" value="C:type V protein secretion system complex"/>
    <property type="evidence" value="ECO:0007669"/>
    <property type="project" value="TreeGrafter"/>
</dbReference>
<feature type="domain" description="ShlB POTRA" evidence="7">
    <location>
        <begin position="156"/>
        <end position="208"/>
    </location>
</feature>
<evidence type="ECO:0000256" key="1">
    <source>
        <dbReference type="ARBA" id="ARBA00022452"/>
    </source>
</evidence>
<evidence type="ECO:0000313" key="9">
    <source>
        <dbReference type="Proteomes" id="UP000546173"/>
    </source>
</evidence>
<accession>A0A7X1G7V0</accession>
<dbReference type="Pfam" id="PF03865">
    <property type="entry name" value="ShlB"/>
    <property type="match status" value="1"/>
</dbReference>
<dbReference type="InterPro" id="IPR005565">
    <property type="entry name" value="Hemolysn_activator_HlyB_C"/>
</dbReference>
<dbReference type="AlphaFoldDB" id="A0A7X1G7V0"/>
<evidence type="ECO:0000313" key="8">
    <source>
        <dbReference type="EMBL" id="MBC2680047.1"/>
    </source>
</evidence>
<evidence type="ECO:0000259" key="6">
    <source>
        <dbReference type="Pfam" id="PF08479"/>
    </source>
</evidence>
<evidence type="ECO:0000256" key="4">
    <source>
        <dbReference type="SAM" id="SignalP"/>
    </source>
</evidence>
<protein>
    <submittedName>
        <fullName evidence="8">ShlB/FhaC/HecB family hemolysin secretion/activation protein</fullName>
    </submittedName>
</protein>
<evidence type="ECO:0000259" key="7">
    <source>
        <dbReference type="Pfam" id="PF17287"/>
    </source>
</evidence>
<dbReference type="Gene3D" id="3.10.20.310">
    <property type="entry name" value="membrane protein fhac"/>
    <property type="match status" value="1"/>
</dbReference>
<keyword evidence="3" id="KW-0998">Cell outer membrane</keyword>
<dbReference type="PANTHER" id="PTHR34597">
    <property type="entry name" value="SLR1661 PROTEIN"/>
    <property type="match status" value="1"/>
</dbReference>
<evidence type="ECO:0000256" key="3">
    <source>
        <dbReference type="ARBA" id="ARBA00023237"/>
    </source>
</evidence>
<feature type="domain" description="Polypeptide-transport-associated ShlB-type" evidence="6">
    <location>
        <begin position="79"/>
        <end position="154"/>
    </location>
</feature>
<name>A0A7X1G7V0_9PSED</name>
<reference evidence="8 9" key="1">
    <citation type="submission" date="2020-08" db="EMBL/GenBank/DDBJ databases">
        <title>Pseudomonas sp. nov.</title>
        <authorList>
            <person name="Gieschler S."/>
            <person name="Fiedler G."/>
            <person name="Brinks E."/>
            <person name="Boehnlein C."/>
            <person name="Franz C.M.A.P."/>
            <person name="Kabisch J."/>
        </authorList>
    </citation>
    <scope>NUCLEOTIDE SEQUENCE [LARGE SCALE GENOMIC DNA]</scope>
    <source>
        <strain evidence="8 9">MBT-2</strain>
    </source>
</reference>
<feature type="chain" id="PRO_5030972147" evidence="4">
    <location>
        <begin position="21"/>
        <end position="558"/>
    </location>
</feature>
<dbReference type="Pfam" id="PF17287">
    <property type="entry name" value="POTRA_3"/>
    <property type="match status" value="1"/>
</dbReference>
<feature type="domain" description="Haemolysin activator HlyB C-terminal" evidence="5">
    <location>
        <begin position="213"/>
        <end position="521"/>
    </location>
</feature>
<dbReference type="PIRSF" id="PIRSF029745">
    <property type="entry name" value="FhaC"/>
    <property type="match status" value="1"/>
</dbReference>
<keyword evidence="1" id="KW-1134">Transmembrane beta strand</keyword>
<dbReference type="InterPro" id="IPR051544">
    <property type="entry name" value="TPS_OM_transporter"/>
</dbReference>
<evidence type="ECO:0000256" key="2">
    <source>
        <dbReference type="ARBA" id="ARBA00022692"/>
    </source>
</evidence>